<dbReference type="InParanoid" id="A0A409VYU2"/>
<dbReference type="EMBL" id="NHTK01005916">
    <property type="protein sequence ID" value="PPQ71419.1"/>
    <property type="molecule type" value="Genomic_DNA"/>
</dbReference>
<evidence type="ECO:0000313" key="4">
    <source>
        <dbReference type="Proteomes" id="UP000284842"/>
    </source>
</evidence>
<dbReference type="Proteomes" id="UP000284842">
    <property type="component" value="Unassembled WGS sequence"/>
</dbReference>
<organism evidence="3 4">
    <name type="scientific">Panaeolus cyanescens</name>
    <dbReference type="NCBI Taxonomy" id="181874"/>
    <lineage>
        <taxon>Eukaryota</taxon>
        <taxon>Fungi</taxon>
        <taxon>Dikarya</taxon>
        <taxon>Basidiomycota</taxon>
        <taxon>Agaricomycotina</taxon>
        <taxon>Agaricomycetes</taxon>
        <taxon>Agaricomycetidae</taxon>
        <taxon>Agaricales</taxon>
        <taxon>Agaricineae</taxon>
        <taxon>Galeropsidaceae</taxon>
        <taxon>Panaeolus</taxon>
    </lineage>
</organism>
<dbReference type="OrthoDB" id="3241567at2759"/>
<reference evidence="3 4" key="1">
    <citation type="journal article" date="2018" name="Evol. Lett.">
        <title>Horizontal gene cluster transfer increased hallucinogenic mushroom diversity.</title>
        <authorList>
            <person name="Reynolds H.T."/>
            <person name="Vijayakumar V."/>
            <person name="Gluck-Thaler E."/>
            <person name="Korotkin H.B."/>
            <person name="Matheny P.B."/>
            <person name="Slot J.C."/>
        </authorList>
    </citation>
    <scope>NUCLEOTIDE SEQUENCE [LARGE SCALE GENOMIC DNA]</scope>
    <source>
        <strain evidence="3 4">2629</strain>
    </source>
</reference>
<feature type="domain" description="DUF6699" evidence="2">
    <location>
        <begin position="95"/>
        <end position="233"/>
    </location>
</feature>
<dbReference type="InterPro" id="IPR046522">
    <property type="entry name" value="DUF6699"/>
</dbReference>
<evidence type="ECO:0000259" key="2">
    <source>
        <dbReference type="Pfam" id="PF20415"/>
    </source>
</evidence>
<name>A0A409VYU2_9AGAR</name>
<dbReference type="AlphaFoldDB" id="A0A409VYU2"/>
<accession>A0A409VYU2</accession>
<gene>
    <name evidence="3" type="ORF">CVT24_012237</name>
</gene>
<proteinExistence type="predicted"/>
<feature type="region of interest" description="Disordered" evidence="1">
    <location>
        <begin position="1"/>
        <end position="36"/>
    </location>
</feature>
<keyword evidence="4" id="KW-1185">Reference proteome</keyword>
<evidence type="ECO:0000313" key="3">
    <source>
        <dbReference type="EMBL" id="PPQ71419.1"/>
    </source>
</evidence>
<sequence>MAPNSDTEPFIPPSPSSFIPKEEPPRLPTPDLQQPAPAIRNSPFRWPTWYYNPALHVVQGHLPSASDISYVPPITSLRLHYHLCFNPLNPLVPHIAWDVIYPPSHARILDFQNSGPSRFISPALDVEALQPSVKKVWIFTDHQSLSYWMERWGPISITRDAITIADILQGIYDYLRTPLTLEDMQQVTKIPGNRECLRMARAYRAKDSLEVEAVVLAAPYRRIDVIGGHRRFQAGTLPRNR</sequence>
<evidence type="ECO:0000256" key="1">
    <source>
        <dbReference type="SAM" id="MobiDB-lite"/>
    </source>
</evidence>
<comment type="caution">
    <text evidence="3">The sequence shown here is derived from an EMBL/GenBank/DDBJ whole genome shotgun (WGS) entry which is preliminary data.</text>
</comment>
<dbReference type="Pfam" id="PF20415">
    <property type="entry name" value="DUF6699"/>
    <property type="match status" value="1"/>
</dbReference>
<protein>
    <recommendedName>
        <fullName evidence="2">DUF6699 domain-containing protein</fullName>
    </recommendedName>
</protein>